<dbReference type="InterPro" id="IPR019231">
    <property type="entry name" value="DUF2170"/>
</dbReference>
<dbReference type="EMBL" id="RDQM01000001">
    <property type="protein sequence ID" value="RMX01475.1"/>
    <property type="molecule type" value="Genomic_DNA"/>
</dbReference>
<dbReference type="Proteomes" id="UP000267521">
    <property type="component" value="Unassembled WGS sequence"/>
</dbReference>
<organism evidence="1 2">
    <name type="scientific">Allofranklinella schreckenbergeri</name>
    <dbReference type="NCBI Taxonomy" id="1076744"/>
    <lineage>
        <taxon>Bacteria</taxon>
        <taxon>Pseudomonadati</taxon>
        <taxon>Pseudomonadota</taxon>
        <taxon>Betaproteobacteria</taxon>
        <taxon>Burkholderiales</taxon>
        <taxon>Comamonadaceae</taxon>
        <taxon>Allofranklinella</taxon>
    </lineage>
</organism>
<reference evidence="1 2" key="1">
    <citation type="submission" date="2018-10" db="EMBL/GenBank/DDBJ databases">
        <title>Comamonadaceae CDC group NO-1 genome sequencing and assembly.</title>
        <authorList>
            <person name="Bernier A.-M."/>
            <person name="Bernard K."/>
        </authorList>
    </citation>
    <scope>NUCLEOTIDE SEQUENCE [LARGE SCALE GENOMIC DNA]</scope>
    <source>
        <strain evidence="1 2">NML970147</strain>
    </source>
</reference>
<evidence type="ECO:0000313" key="1">
    <source>
        <dbReference type="EMBL" id="RMX01475.1"/>
    </source>
</evidence>
<protein>
    <submittedName>
        <fullName evidence="1">DUF2170 family protein</fullName>
    </submittedName>
</protein>
<evidence type="ECO:0000313" key="2">
    <source>
        <dbReference type="Proteomes" id="UP000267521"/>
    </source>
</evidence>
<comment type="caution">
    <text evidence="1">The sequence shown here is derived from an EMBL/GenBank/DDBJ whole genome shotgun (WGS) entry which is preliminary data.</text>
</comment>
<proteinExistence type="predicted"/>
<dbReference type="Pfam" id="PF09938">
    <property type="entry name" value="DUF2170"/>
    <property type="match status" value="1"/>
</dbReference>
<sequence>MERKSSAYYQRLHRQRLREKGLVKKELWVLPEYAQDLLAVEKRMRQPRGALTSNEENMMGSTTPWTIDTLHQALASAELFADGSATLELLDGTEASLLLTMHSHGDLPLFLAVAGGQIVIEAYLWPASQIQDQARFNEQALRMQKVFPLSTIGLEGFANGESAYIAFGALSAASTLTNVLYEIETLADNVIQMTEAFEPLLSAAAAD</sequence>
<gene>
    <name evidence="1" type="ORF">EBQ26_01520</name>
</gene>
<name>A0A3M6QF10_9BURK</name>
<dbReference type="RefSeq" id="WP_122237245.1">
    <property type="nucleotide sequence ID" value="NZ_RDQM01000001.1"/>
</dbReference>
<accession>A0A3M6QF10</accession>
<dbReference type="AlphaFoldDB" id="A0A3M6QF10"/>